<dbReference type="SUPFAM" id="SSF55753">
    <property type="entry name" value="Actin depolymerizing proteins"/>
    <property type="match status" value="5"/>
</dbReference>
<dbReference type="CDD" id="cd11289">
    <property type="entry name" value="gelsolin_S2_like"/>
    <property type="match status" value="1"/>
</dbReference>
<dbReference type="SUPFAM" id="SSF47050">
    <property type="entry name" value="VHP, Villin headpiece domain"/>
    <property type="match status" value="1"/>
</dbReference>
<dbReference type="Gene3D" id="1.10.950.10">
    <property type="entry name" value="Villin headpiece domain"/>
    <property type="match status" value="1"/>
</dbReference>
<feature type="region of interest" description="Disordered" evidence="3">
    <location>
        <begin position="174"/>
        <end position="439"/>
    </location>
</feature>
<dbReference type="PANTHER" id="PTHR11977:SF87">
    <property type="entry name" value="SUPERVILLIN ISOFORM X1"/>
    <property type="match status" value="1"/>
</dbReference>
<feature type="compositionally biased region" description="Basic and acidic residues" evidence="3">
    <location>
        <begin position="98"/>
        <end position="109"/>
    </location>
</feature>
<protein>
    <recommendedName>
        <fullName evidence="4">HP domain-containing protein</fullName>
    </recommendedName>
</protein>
<dbReference type="InterPro" id="IPR029006">
    <property type="entry name" value="ADF-H/Gelsolin-like_dom_sf"/>
</dbReference>
<evidence type="ECO:0000256" key="1">
    <source>
        <dbReference type="ARBA" id="ARBA00008418"/>
    </source>
</evidence>
<sequence>MDGIDTLQSLAPETKAERIARYKAERRRELAERYGNTDEFTSKYVRRDKKIGDTAETVSSDTKEKEQCEDNGSEQTYTRRGVRNKAAEPVEPNDDEQTQEKDGTTHLKTDPILSSKSEAVSAMKTSSHLRQLLSPSIFKARYFKRSIAIFRGITVLLVPTWDWKNSMNKRCWKPMTQRSQRELEGSEDGSSQRANDRVKCPLMSSKTEESSTSLSKTDISKLMDDHEATDETSRKEQQEYSSPGKETPSRLRSDGALPLSKNRNASPPPSPPCQLASLQRQDSGPRGIKGILKKSRSTSVESDHSEGSTPDCAPARQSSVTLSHPESEEEMEEEMEEEIEEEVNGENDREDESLTDDLTDGGSFSMDGQQREGSSSSSSRTSFEERRSPSPDESLEKTSTVSEDVEELDSSLDGSQGSSLKQRLAEFTSEGEQKDRLKKPIPSSLIQTSLADRFGQLQDAENAWMKKFPLSSPADSTPYFDFDNCLSTFSSPVRPRLFPSLMDSRDGLLAGGAVSVCECKSNVDLGPKMSLADRMKILKDKEEQWKNKGKGAANDSVQFTVAGRMAKRGLVTDTGKEESPLSSIKRSNATPVKPQQEISSRADVKVEGDKRLDKLESFLDKLHNKGVSKSKTSTVEVTAEMEKEVMTLDDDETFGNFYKSVSPSTLLDSSVVMTEEDLSQIQADTPKLTSAVAEHKRAVRPTRRNQGSRNPLRALAARNDIRQVYTEQRLNVASLETKRIQVERMAKHSKTNLADVALAGLASKENFRKISLRSVKSTDVVTNNSTLPFNKLMLVRVKGRRHIQVRLVEPTAHSLNSGDCFLLITPKHCYMWSGEFANVIEKAKASEMAAFVQAKRDLGCKASQVTVLEEGINTDSRWAKEFWSLLGGHTQYRGAGEPEEDELYESGVVDSNGVYRLQGDKLVPHEDAWASIPSVSLLDSKEVLVFDFGSEVYVWHGKDVPLGDRKVAVKLGKQLYSGSYDYSSCRVNPLDASCLNTDVPMQGEGRPSWTLFGRLSEHNETSLFREKFLDWAERKKEEGAQTEEIKSPVHSIERPPLDLELQPCDAKALLDNEPEPVKTVLEGVNVQRGHGLVRSDDGRQAELATIAVDAWHIKEHGEEELPKESLGQLHEGDAYIIRWKYSITTLVGKRQKPGELSAGAPGRERTACFFWQGRHSSVSEKGTSALMTVELGSHRGSQVLVSEGKEPPCFLQLFQGGLIIHKGSREDSAKLTDGWRLFCVRGEAEVEASLVEVDCQHASLRSRASLVLLSAQKGILYLWHGCKAHDSARQVAKRAVDKLTERCPSELGLSSTSSVTVEELCPARVMEGVMAMPFLQENLYSAQQPALFLLDNRMEVYLWQGWQPEDTQCTGSAKMRWNNERKCAMETVLQYCKEKNPRRPPLAYLVLAGCEPLTFTNIFPYWENNTSITSKRRQEAAELHTENSKNKVMLVKEALSQLSKQQYSIEELTSKPLPEGVDPLRLEDYLSDQDFKTLLEVSRVEFNALPNWKQKNLKKSKGLF</sequence>
<dbReference type="GO" id="GO:0015629">
    <property type="term" value="C:actin cytoskeleton"/>
    <property type="evidence" value="ECO:0007669"/>
    <property type="project" value="TreeGrafter"/>
</dbReference>
<keyword evidence="6" id="KW-1185">Reference proteome</keyword>
<dbReference type="GO" id="GO:0008154">
    <property type="term" value="P:actin polymerization or depolymerization"/>
    <property type="evidence" value="ECO:0007669"/>
    <property type="project" value="TreeGrafter"/>
</dbReference>
<dbReference type="SMART" id="SM00153">
    <property type="entry name" value="VHP"/>
    <property type="match status" value="1"/>
</dbReference>
<dbReference type="GO" id="GO:0051014">
    <property type="term" value="P:actin filament severing"/>
    <property type="evidence" value="ECO:0007669"/>
    <property type="project" value="TreeGrafter"/>
</dbReference>
<gene>
    <name evidence="5" type="ORF">FQN60_003141</name>
</gene>
<dbReference type="Proteomes" id="UP000327493">
    <property type="component" value="Chromosome 21"/>
</dbReference>
<feature type="compositionally biased region" description="Basic and acidic residues" evidence="3">
    <location>
        <begin position="382"/>
        <end position="396"/>
    </location>
</feature>
<evidence type="ECO:0000313" key="5">
    <source>
        <dbReference type="EMBL" id="KAA8581560.1"/>
    </source>
</evidence>
<dbReference type="Pfam" id="PF00626">
    <property type="entry name" value="Gelsolin"/>
    <property type="match status" value="1"/>
</dbReference>
<reference evidence="5 6" key="1">
    <citation type="submission" date="2019-08" db="EMBL/GenBank/DDBJ databases">
        <title>A chromosome-level genome assembly, high-density linkage maps, and genome scans reveal the genomic architecture of hybrid incompatibilities underlying speciation via character displacement in darters (Percidae: Etheostominae).</title>
        <authorList>
            <person name="Moran R.L."/>
            <person name="Catchen J.M."/>
            <person name="Fuller R.C."/>
        </authorList>
    </citation>
    <scope>NUCLEOTIDE SEQUENCE [LARGE SCALE GENOMIC DNA]</scope>
    <source>
        <strain evidence="5">EspeVRDwgs_2016</strain>
        <tissue evidence="5">Muscle</tissue>
    </source>
</reference>
<dbReference type="InterPro" id="IPR007122">
    <property type="entry name" value="Villin/Gelsolin"/>
</dbReference>
<feature type="domain" description="HP" evidence="4">
    <location>
        <begin position="1457"/>
        <end position="1520"/>
    </location>
</feature>
<feature type="compositionally biased region" description="Low complexity" evidence="3">
    <location>
        <begin position="411"/>
        <end position="420"/>
    </location>
</feature>
<evidence type="ECO:0000313" key="6">
    <source>
        <dbReference type="Proteomes" id="UP000327493"/>
    </source>
</evidence>
<dbReference type="Gene3D" id="3.40.20.10">
    <property type="entry name" value="Severin"/>
    <property type="match status" value="4"/>
</dbReference>
<dbReference type="PROSITE" id="PS51089">
    <property type="entry name" value="HP"/>
    <property type="match status" value="1"/>
</dbReference>
<comment type="similarity">
    <text evidence="1">Belongs to the villin/gelsolin family.</text>
</comment>
<dbReference type="GO" id="GO:0051016">
    <property type="term" value="P:barbed-end actin filament capping"/>
    <property type="evidence" value="ECO:0007669"/>
    <property type="project" value="TreeGrafter"/>
</dbReference>
<dbReference type="GO" id="GO:0005737">
    <property type="term" value="C:cytoplasm"/>
    <property type="evidence" value="ECO:0007669"/>
    <property type="project" value="TreeGrafter"/>
</dbReference>
<organism evidence="5 6">
    <name type="scientific">Etheostoma spectabile</name>
    <name type="common">orangethroat darter</name>
    <dbReference type="NCBI Taxonomy" id="54343"/>
    <lineage>
        <taxon>Eukaryota</taxon>
        <taxon>Metazoa</taxon>
        <taxon>Chordata</taxon>
        <taxon>Craniata</taxon>
        <taxon>Vertebrata</taxon>
        <taxon>Euteleostomi</taxon>
        <taxon>Actinopterygii</taxon>
        <taxon>Neopterygii</taxon>
        <taxon>Teleostei</taxon>
        <taxon>Neoteleostei</taxon>
        <taxon>Acanthomorphata</taxon>
        <taxon>Eupercaria</taxon>
        <taxon>Perciformes</taxon>
        <taxon>Percoidei</taxon>
        <taxon>Percidae</taxon>
        <taxon>Etheostomatinae</taxon>
        <taxon>Etheostoma</taxon>
    </lineage>
</organism>
<feature type="compositionally biased region" description="Acidic residues" evidence="3">
    <location>
        <begin position="327"/>
        <end position="359"/>
    </location>
</feature>
<dbReference type="PANTHER" id="PTHR11977">
    <property type="entry name" value="VILLIN"/>
    <property type="match status" value="1"/>
</dbReference>
<comment type="caution">
    <text evidence="5">The sequence shown here is derived from an EMBL/GenBank/DDBJ whole genome shotgun (WGS) entry which is preliminary data.</text>
</comment>
<dbReference type="InterPro" id="IPR007123">
    <property type="entry name" value="Gelsolin-like_dom"/>
</dbReference>
<evidence type="ECO:0000256" key="3">
    <source>
        <dbReference type="SAM" id="MobiDB-lite"/>
    </source>
</evidence>
<feature type="region of interest" description="Disordered" evidence="3">
    <location>
        <begin position="572"/>
        <end position="602"/>
    </location>
</feature>
<name>A0A5J5CMK6_9PERO</name>
<dbReference type="GO" id="GO:0051015">
    <property type="term" value="F:actin filament binding"/>
    <property type="evidence" value="ECO:0007669"/>
    <property type="project" value="InterPro"/>
</dbReference>
<feature type="region of interest" description="Disordered" evidence="3">
    <location>
        <begin position="35"/>
        <end position="114"/>
    </location>
</feature>
<dbReference type="InterPro" id="IPR036886">
    <property type="entry name" value="Villin_headpiece_dom_sf"/>
</dbReference>
<keyword evidence="2" id="KW-0009">Actin-binding</keyword>
<dbReference type="GO" id="GO:0005546">
    <property type="term" value="F:phosphatidylinositol-4,5-bisphosphate binding"/>
    <property type="evidence" value="ECO:0007669"/>
    <property type="project" value="TreeGrafter"/>
</dbReference>
<dbReference type="EMBL" id="VOFY01000021">
    <property type="protein sequence ID" value="KAA8581560.1"/>
    <property type="molecule type" value="Genomic_DNA"/>
</dbReference>
<feature type="compositionally biased region" description="Polar residues" evidence="3">
    <location>
        <begin position="580"/>
        <end position="590"/>
    </location>
</feature>
<evidence type="ECO:0000256" key="2">
    <source>
        <dbReference type="ARBA" id="ARBA00023203"/>
    </source>
</evidence>
<dbReference type="CDD" id="cd11293">
    <property type="entry name" value="gelsolin_S4_like"/>
    <property type="match status" value="1"/>
</dbReference>
<dbReference type="InterPro" id="IPR003128">
    <property type="entry name" value="Villin_headpiece"/>
</dbReference>
<feature type="compositionally biased region" description="Basic and acidic residues" evidence="3">
    <location>
        <begin position="218"/>
        <end position="238"/>
    </location>
</feature>
<dbReference type="Pfam" id="PF02209">
    <property type="entry name" value="VHP"/>
    <property type="match status" value="1"/>
</dbReference>
<accession>A0A5J5CMK6</accession>
<proteinExistence type="inferred from homology"/>
<evidence type="ECO:0000259" key="4">
    <source>
        <dbReference type="PROSITE" id="PS51089"/>
    </source>
</evidence>
<feature type="compositionally biased region" description="Low complexity" evidence="3">
    <location>
        <begin position="371"/>
        <end position="381"/>
    </location>
</feature>
<dbReference type="SMART" id="SM00262">
    <property type="entry name" value="GEL"/>
    <property type="match status" value="4"/>
</dbReference>